<evidence type="ECO:0000259" key="4">
    <source>
        <dbReference type="PROSITE" id="PS51891"/>
    </source>
</evidence>
<dbReference type="Gene3D" id="2.170.150.70">
    <property type="match status" value="1"/>
</dbReference>
<dbReference type="Pfam" id="PF04828">
    <property type="entry name" value="GFA"/>
    <property type="match status" value="1"/>
</dbReference>
<dbReference type="GO" id="GO:0046872">
    <property type="term" value="F:metal ion binding"/>
    <property type="evidence" value="ECO:0007669"/>
    <property type="project" value="UniProtKB-KW"/>
</dbReference>
<dbReference type="RefSeq" id="WP_149101456.1">
    <property type="nucleotide sequence ID" value="NZ_VTFT01000001.1"/>
</dbReference>
<dbReference type="AlphaFoldDB" id="A0A5D4XJT3"/>
<dbReference type="SUPFAM" id="SSF51316">
    <property type="entry name" value="Mss4-like"/>
    <property type="match status" value="1"/>
</dbReference>
<evidence type="ECO:0000313" key="6">
    <source>
        <dbReference type="Proteomes" id="UP000324973"/>
    </source>
</evidence>
<dbReference type="GO" id="GO:0016846">
    <property type="term" value="F:carbon-sulfur lyase activity"/>
    <property type="evidence" value="ECO:0007669"/>
    <property type="project" value="InterPro"/>
</dbReference>
<gene>
    <name evidence="5" type="ORF">FZO89_00650</name>
</gene>
<accession>A0A5D4XJT3</accession>
<feature type="domain" description="CENP-V/GFA" evidence="4">
    <location>
        <begin position="13"/>
        <end position="135"/>
    </location>
</feature>
<dbReference type="OrthoDB" id="9805575at2"/>
<keyword evidence="3" id="KW-0862">Zinc</keyword>
<reference evidence="5 6" key="1">
    <citation type="submission" date="2019-08" db="EMBL/GenBank/DDBJ databases">
        <title>Luteimonas viscosus sp. nov., isolated from soil of a sunflower field.</title>
        <authorList>
            <person name="Jianli Z."/>
            <person name="Ying Z."/>
        </authorList>
    </citation>
    <scope>NUCLEOTIDE SEQUENCE [LARGE SCALE GENOMIC DNA]</scope>
    <source>
        <strain evidence="5 6">XBU10</strain>
    </source>
</reference>
<protein>
    <submittedName>
        <fullName evidence="5">GFA family protein</fullName>
    </submittedName>
</protein>
<proteinExistence type="inferred from homology"/>
<dbReference type="Proteomes" id="UP000324973">
    <property type="component" value="Unassembled WGS sequence"/>
</dbReference>
<sequence>MSLPEQDSSTDVLSGRCHCGNAGWRMSGDPGPVTACNCTLCRRYGALWAYDYEHERIAIDGDTRIYTRVAKADPALEIHFCPACACVVCWRGLRLHEGGRRRMAVNVRLADPDAVAHLPIDHFDGLDSFDDLPPDGRCVRDMWF</sequence>
<dbReference type="InterPro" id="IPR006913">
    <property type="entry name" value="CENP-V/GFA"/>
</dbReference>
<comment type="caution">
    <text evidence="5">The sequence shown here is derived from an EMBL/GenBank/DDBJ whole genome shotgun (WGS) entry which is preliminary data.</text>
</comment>
<dbReference type="EMBL" id="VTFT01000001">
    <property type="protein sequence ID" value="TYT24906.1"/>
    <property type="molecule type" value="Genomic_DNA"/>
</dbReference>
<evidence type="ECO:0000313" key="5">
    <source>
        <dbReference type="EMBL" id="TYT24906.1"/>
    </source>
</evidence>
<evidence type="ECO:0000256" key="1">
    <source>
        <dbReference type="ARBA" id="ARBA00005495"/>
    </source>
</evidence>
<dbReference type="InterPro" id="IPR052355">
    <property type="entry name" value="CENP-V-like"/>
</dbReference>
<evidence type="ECO:0000256" key="3">
    <source>
        <dbReference type="ARBA" id="ARBA00022833"/>
    </source>
</evidence>
<comment type="similarity">
    <text evidence="1">Belongs to the Gfa family.</text>
</comment>
<evidence type="ECO:0000256" key="2">
    <source>
        <dbReference type="ARBA" id="ARBA00022723"/>
    </source>
</evidence>
<keyword evidence="2" id="KW-0479">Metal-binding</keyword>
<dbReference type="PANTHER" id="PTHR28620">
    <property type="entry name" value="CENTROMERE PROTEIN V"/>
    <property type="match status" value="1"/>
</dbReference>
<keyword evidence="6" id="KW-1185">Reference proteome</keyword>
<dbReference type="PANTHER" id="PTHR28620:SF1">
    <property type="entry name" value="CENP-V_GFA DOMAIN-CONTAINING PROTEIN"/>
    <property type="match status" value="1"/>
</dbReference>
<dbReference type="PROSITE" id="PS51891">
    <property type="entry name" value="CENP_V_GFA"/>
    <property type="match status" value="1"/>
</dbReference>
<dbReference type="InterPro" id="IPR011057">
    <property type="entry name" value="Mss4-like_sf"/>
</dbReference>
<organism evidence="5 6">
    <name type="scientific">Luteimonas viscosa</name>
    <dbReference type="NCBI Taxonomy" id="1132694"/>
    <lineage>
        <taxon>Bacteria</taxon>
        <taxon>Pseudomonadati</taxon>
        <taxon>Pseudomonadota</taxon>
        <taxon>Gammaproteobacteria</taxon>
        <taxon>Lysobacterales</taxon>
        <taxon>Lysobacteraceae</taxon>
        <taxon>Luteimonas</taxon>
    </lineage>
</organism>
<name>A0A5D4XJT3_9GAMM</name>